<dbReference type="PANTHER" id="PTHR46766">
    <property type="entry name" value="GLUTAMINE-RICH PROTEIN 2"/>
    <property type="match status" value="1"/>
</dbReference>
<feature type="domain" description="PPE family C-terminal" evidence="3">
    <location>
        <begin position="310"/>
        <end position="396"/>
    </location>
</feature>
<dbReference type="AlphaFoldDB" id="A0A1X1YFF9"/>
<dbReference type="Pfam" id="PF12484">
    <property type="entry name" value="PPE-SVP"/>
    <property type="match status" value="1"/>
</dbReference>
<feature type="domain" description="PPE" evidence="2">
    <location>
        <begin position="2"/>
        <end position="162"/>
    </location>
</feature>
<name>A0A1X1YFF9_9MYCO</name>
<accession>A0A1X1YFF9</accession>
<evidence type="ECO:0000259" key="3">
    <source>
        <dbReference type="Pfam" id="PF12484"/>
    </source>
</evidence>
<dbReference type="Gene3D" id="1.20.1260.20">
    <property type="entry name" value="PPE superfamily"/>
    <property type="match status" value="1"/>
</dbReference>
<sequence>MDFGIYPPEINSGRMYAGPGSGPMLAAAQAWEALADELYIAAGSYQSVVSGLTAATWLGPSSASMTTAAASYVAWLSATAVQAAETAAQAKAAAAAYEAAFASTVPPPVIAANRALLMALVATNFFGQNTPAIAATEAQYAAMWAQDAAAMYGYAAAAASATVLTPFHPPRQNTDPAGPVGQAAAVSHAAGTSVGNVQNTVSGVAQAISVAPAAAADPPTPLTTLSNLISIFLTGPANATTLFGLVPMDVLSGPVSLPIDYIGTVSGLHTDDAVSGWAGLKPWPGTAEVAPLEFPAIITNPGPIAASAVSASVGQANTIGALSVPPAWTAATPAVRPVALALPAAGNIPSLAAETVELGSGSAYSQMGLAGMLGPAMRGVSGGGVTAADRAGARATGTTEAKVLVPQDNPRTVVTGVAARIRQLAKLRSDGTLSEEEFSDQKNRLLGR</sequence>
<gene>
    <name evidence="4" type="ORF">AWC14_21390</name>
</gene>
<evidence type="ECO:0000259" key="2">
    <source>
        <dbReference type="Pfam" id="PF00823"/>
    </source>
</evidence>
<dbReference type="InterPro" id="IPR000030">
    <property type="entry name" value="PPE_dom"/>
</dbReference>
<keyword evidence="5" id="KW-1185">Reference proteome</keyword>
<evidence type="ECO:0000256" key="1">
    <source>
        <dbReference type="ARBA" id="ARBA00010652"/>
    </source>
</evidence>
<dbReference type="OrthoDB" id="4760887at2"/>
<evidence type="ECO:0000313" key="4">
    <source>
        <dbReference type="EMBL" id="ORW09781.1"/>
    </source>
</evidence>
<evidence type="ECO:0008006" key="6">
    <source>
        <dbReference type="Google" id="ProtNLM"/>
    </source>
</evidence>
<dbReference type="FunFam" id="1.20.1260.20:FF:000001">
    <property type="entry name" value="PPE family protein PPE41"/>
    <property type="match status" value="1"/>
</dbReference>
<comment type="similarity">
    <text evidence="1">Belongs to the mycobacterial PPE family.</text>
</comment>
<organism evidence="4 5">
    <name type="scientific">Mycobacterium kyorinense</name>
    <dbReference type="NCBI Taxonomy" id="487514"/>
    <lineage>
        <taxon>Bacteria</taxon>
        <taxon>Bacillati</taxon>
        <taxon>Actinomycetota</taxon>
        <taxon>Actinomycetes</taxon>
        <taxon>Mycobacteriales</taxon>
        <taxon>Mycobacteriaceae</taxon>
        <taxon>Mycobacterium</taxon>
    </lineage>
</organism>
<dbReference type="EMBL" id="LQPE01000020">
    <property type="protein sequence ID" value="ORW09781.1"/>
    <property type="molecule type" value="Genomic_DNA"/>
</dbReference>
<dbReference type="InterPro" id="IPR038332">
    <property type="entry name" value="PPE_sf"/>
</dbReference>
<protein>
    <recommendedName>
        <fullName evidence="6">PPE family protein</fullName>
    </recommendedName>
</protein>
<comment type="caution">
    <text evidence="4">The sequence shown here is derived from an EMBL/GenBank/DDBJ whole genome shotgun (WGS) entry which is preliminary data.</text>
</comment>
<evidence type="ECO:0000313" key="5">
    <source>
        <dbReference type="Proteomes" id="UP000193487"/>
    </source>
</evidence>
<dbReference type="GO" id="GO:0052572">
    <property type="term" value="P:response to host immune response"/>
    <property type="evidence" value="ECO:0007669"/>
    <property type="project" value="TreeGrafter"/>
</dbReference>
<dbReference type="Proteomes" id="UP000193487">
    <property type="component" value="Unassembled WGS sequence"/>
</dbReference>
<dbReference type="SUPFAM" id="SSF140459">
    <property type="entry name" value="PE/PPE dimer-like"/>
    <property type="match status" value="1"/>
</dbReference>
<dbReference type="Pfam" id="PF00823">
    <property type="entry name" value="PPE"/>
    <property type="match status" value="1"/>
</dbReference>
<dbReference type="RefSeq" id="WP_045375102.1">
    <property type="nucleotide sequence ID" value="NZ_BBKA01000020.1"/>
</dbReference>
<proteinExistence type="inferred from homology"/>
<reference evidence="4 5" key="1">
    <citation type="submission" date="2016-01" db="EMBL/GenBank/DDBJ databases">
        <title>The new phylogeny of the genus Mycobacterium.</title>
        <authorList>
            <person name="Tarcisio F."/>
            <person name="Conor M."/>
            <person name="Antonella G."/>
            <person name="Elisabetta G."/>
            <person name="Giulia F.S."/>
            <person name="Sara T."/>
            <person name="Anna F."/>
            <person name="Clotilde B."/>
            <person name="Roberto B."/>
            <person name="Veronica D.S."/>
            <person name="Fabio R."/>
            <person name="Monica P."/>
            <person name="Olivier J."/>
            <person name="Enrico T."/>
            <person name="Nicola S."/>
        </authorList>
    </citation>
    <scope>NUCLEOTIDE SEQUENCE [LARGE SCALE GENOMIC DNA]</scope>
    <source>
        <strain evidence="4 5">DSM 45166</strain>
    </source>
</reference>
<dbReference type="PANTHER" id="PTHR46766:SF1">
    <property type="entry name" value="GLUTAMINE-RICH PROTEIN 2"/>
    <property type="match status" value="1"/>
</dbReference>
<dbReference type="InterPro" id="IPR022171">
    <property type="entry name" value="PPE_C"/>
</dbReference>